<protein>
    <submittedName>
        <fullName evidence="2">Uncharacterized protein</fullName>
    </submittedName>
</protein>
<accession>A0A5J6VJ02</accession>
<organism evidence="2">
    <name type="scientific">Megaviridae environmental sample</name>
    <dbReference type="NCBI Taxonomy" id="1737588"/>
    <lineage>
        <taxon>Viruses</taxon>
        <taxon>Varidnaviria</taxon>
        <taxon>Bamfordvirae</taxon>
        <taxon>Nucleocytoviricota</taxon>
        <taxon>Megaviricetes</taxon>
        <taxon>Imitervirales</taxon>
        <taxon>Mimiviridae</taxon>
        <taxon>environmental samples</taxon>
    </lineage>
</organism>
<dbReference type="EMBL" id="MN448280">
    <property type="protein sequence ID" value="QFG74146.1"/>
    <property type="molecule type" value="Genomic_DNA"/>
</dbReference>
<evidence type="ECO:0000256" key="1">
    <source>
        <dbReference type="SAM" id="MobiDB-lite"/>
    </source>
</evidence>
<feature type="region of interest" description="Disordered" evidence="1">
    <location>
        <begin position="362"/>
        <end position="384"/>
    </location>
</feature>
<sequence>MDTTDPFYPKYLKYKNKYLDLQHSFAVSNSIETFVQNGGNANTDTIKQKLSSFIDQNRTSFDTIKNHLKKVGPEIIQFAGEIDLSDIGVSKTQAIDFVYDIASADLDINTIKQNLISNINFDNNIVEPSLIHKILSVNKQSLIGGQNGGGNNMEFLWLGDLDLNNMTSMFDNDSPIVTFVKAIALFSLISSFATLGRTLFPSYKNLALLNRNLAAGSSSFLSLWASLGILSAGKKVKWNNPVFFFRTMVMFGSIWIMRPLEHASGVNVLEKIGVKNRNENNLKTALNHIKSRVKSEKDNAKALEYAVGAKSKSVNLFAWSDFTADNVKDTVKDLKIKDELDYKDKNLGTNIDELVADLLKKANSSSSDSESGAGAGEGESKGGR</sequence>
<name>A0A5J6VJ02_9VIRU</name>
<proteinExistence type="predicted"/>
<evidence type="ECO:0000313" key="2">
    <source>
        <dbReference type="EMBL" id="QFG74146.1"/>
    </source>
</evidence>
<feature type="compositionally biased region" description="Low complexity" evidence="1">
    <location>
        <begin position="362"/>
        <end position="372"/>
    </location>
</feature>
<reference evidence="2" key="1">
    <citation type="journal article" date="2019" name="Philos. Trans. R. Soc. Lond., B, Biol. Sci.">
        <title>Targeted metagenomic recovery of four divergent viruses reveals shared and distinctive characteristics of giant viruses of marine eukaryotes.</title>
        <authorList>
            <person name="Needham D.M."/>
            <person name="Poirier C."/>
            <person name="Hehenberger E."/>
            <person name="Jimenez V."/>
            <person name="Swalwell J.E."/>
            <person name="Santoro A.E."/>
            <person name="Worden A.Z."/>
        </authorList>
    </citation>
    <scope>NUCLEOTIDE SEQUENCE</scope>
    <source>
        <strain evidence="2">OPacV-662</strain>
    </source>
</reference>